<evidence type="ECO:0000256" key="6">
    <source>
        <dbReference type="ARBA" id="ARBA00022989"/>
    </source>
</evidence>
<dbReference type="FunFam" id="3.40.50.2300:FF:000519">
    <property type="entry name" value="Vomeronasal 2 receptor, a18"/>
    <property type="match status" value="1"/>
</dbReference>
<keyword evidence="9" id="KW-0675">Receptor</keyword>
<dbReference type="PROSITE" id="PS00980">
    <property type="entry name" value="G_PROTEIN_RECEP_F3_2"/>
    <property type="match status" value="1"/>
</dbReference>
<keyword evidence="10" id="KW-0325">Glycoprotein</keyword>
<dbReference type="GO" id="GO:0004930">
    <property type="term" value="F:G protein-coupled receptor activity"/>
    <property type="evidence" value="ECO:0007669"/>
    <property type="project" value="UniProtKB-KW"/>
</dbReference>
<dbReference type="AlphaFoldDB" id="A0A8C4SF79"/>
<name>A0A8C4SF79_ERPCA</name>
<dbReference type="PANTHER" id="PTHR24061">
    <property type="entry name" value="CALCIUM-SENSING RECEPTOR-RELATED"/>
    <property type="match status" value="1"/>
</dbReference>
<evidence type="ECO:0000256" key="10">
    <source>
        <dbReference type="ARBA" id="ARBA00023180"/>
    </source>
</evidence>
<dbReference type="Proteomes" id="UP000694620">
    <property type="component" value="Chromosome 2"/>
</dbReference>
<reference evidence="15" key="3">
    <citation type="submission" date="2025-09" db="UniProtKB">
        <authorList>
            <consortium name="Ensembl"/>
        </authorList>
    </citation>
    <scope>IDENTIFICATION</scope>
</reference>
<accession>A0A8C4SF79</accession>
<evidence type="ECO:0000259" key="14">
    <source>
        <dbReference type="PROSITE" id="PS50259"/>
    </source>
</evidence>
<evidence type="ECO:0000256" key="7">
    <source>
        <dbReference type="ARBA" id="ARBA00023040"/>
    </source>
</evidence>
<dbReference type="InterPro" id="IPR028082">
    <property type="entry name" value="Peripla_BP_I"/>
</dbReference>
<dbReference type="Gene3D" id="3.40.50.2300">
    <property type="match status" value="2"/>
</dbReference>
<keyword evidence="7" id="KW-0297">G-protein coupled receptor</keyword>
<evidence type="ECO:0000256" key="1">
    <source>
        <dbReference type="ARBA" id="ARBA00004651"/>
    </source>
</evidence>
<dbReference type="Ensembl" id="ENSECRT00000016400.1">
    <property type="protein sequence ID" value="ENSECRP00000016111.1"/>
    <property type="gene ID" value="ENSECRG00000010692.1"/>
</dbReference>
<feature type="transmembrane region" description="Helical" evidence="12">
    <location>
        <begin position="660"/>
        <end position="684"/>
    </location>
</feature>
<feature type="transmembrane region" description="Helical" evidence="12">
    <location>
        <begin position="627"/>
        <end position="648"/>
    </location>
</feature>
<evidence type="ECO:0000313" key="15">
    <source>
        <dbReference type="Ensembl" id="ENSECRP00000016111.1"/>
    </source>
</evidence>
<evidence type="ECO:0000256" key="13">
    <source>
        <dbReference type="SAM" id="SignalP"/>
    </source>
</evidence>
<dbReference type="Pfam" id="PF01094">
    <property type="entry name" value="ANF_receptor"/>
    <property type="match status" value="1"/>
</dbReference>
<dbReference type="Pfam" id="PF00003">
    <property type="entry name" value="7tm_3"/>
    <property type="match status" value="1"/>
</dbReference>
<feature type="transmembrane region" description="Helical" evidence="12">
    <location>
        <begin position="784"/>
        <end position="804"/>
    </location>
</feature>
<gene>
    <name evidence="15" type="primary">LOC114645354</name>
</gene>
<evidence type="ECO:0000313" key="16">
    <source>
        <dbReference type="Proteomes" id="UP000694620"/>
    </source>
</evidence>
<comment type="subcellular location">
    <subcellularLocation>
        <location evidence="1">Cell membrane</location>
        <topology evidence="1">Multi-pass membrane protein</topology>
    </subcellularLocation>
</comment>
<dbReference type="PANTHER" id="PTHR24061:SF418">
    <property type="entry name" value="C-FAMILY ODORANT RECEPTOR OLFCQ19-RELATED"/>
    <property type="match status" value="1"/>
</dbReference>
<protein>
    <submittedName>
        <fullName evidence="15">Extracellular calcium-sensing receptor-like</fullName>
    </submittedName>
</protein>
<feature type="domain" description="G-protein coupled receptors family 3 profile" evidence="14">
    <location>
        <begin position="590"/>
        <end position="854"/>
    </location>
</feature>
<feature type="transmembrane region" description="Helical" evidence="12">
    <location>
        <begin position="745"/>
        <end position="772"/>
    </location>
</feature>
<keyword evidence="11" id="KW-0807">Transducer</keyword>
<evidence type="ECO:0000256" key="5">
    <source>
        <dbReference type="ARBA" id="ARBA00022729"/>
    </source>
</evidence>
<dbReference type="FunFam" id="2.10.50.30:FF:000002">
    <property type="entry name" value="Vomeronasal 2 receptor, h1"/>
    <property type="match status" value="1"/>
</dbReference>
<dbReference type="InterPro" id="IPR011500">
    <property type="entry name" value="GPCR_3_9-Cys_dom"/>
</dbReference>
<evidence type="ECO:0000256" key="9">
    <source>
        <dbReference type="ARBA" id="ARBA00023170"/>
    </source>
</evidence>
<feature type="transmembrane region" description="Helical" evidence="12">
    <location>
        <begin position="589"/>
        <end position="615"/>
    </location>
</feature>
<keyword evidence="16" id="KW-1185">Reference proteome</keyword>
<reference evidence="15" key="2">
    <citation type="submission" date="2025-08" db="UniProtKB">
        <authorList>
            <consortium name="Ensembl"/>
        </authorList>
    </citation>
    <scope>IDENTIFICATION</scope>
</reference>
<dbReference type="InterPro" id="IPR000068">
    <property type="entry name" value="GPCR_3_Ca_sens_rcpt-rel"/>
</dbReference>
<feature type="transmembrane region" description="Helical" evidence="12">
    <location>
        <begin position="705"/>
        <end position="725"/>
    </location>
</feature>
<dbReference type="PRINTS" id="PR01535">
    <property type="entry name" value="VOMERONASL2R"/>
</dbReference>
<dbReference type="FunFam" id="3.40.50.2300:FF:000016">
    <property type="entry name" value="Taste 1 receptor member 2"/>
    <property type="match status" value="1"/>
</dbReference>
<evidence type="ECO:0000256" key="3">
    <source>
        <dbReference type="ARBA" id="ARBA00022475"/>
    </source>
</evidence>
<dbReference type="PROSITE" id="PS00981">
    <property type="entry name" value="G_PROTEIN_RECEP_F3_3"/>
    <property type="match status" value="1"/>
</dbReference>
<dbReference type="InterPro" id="IPR017979">
    <property type="entry name" value="GPCR_3_CS"/>
</dbReference>
<evidence type="ECO:0000256" key="4">
    <source>
        <dbReference type="ARBA" id="ARBA00022692"/>
    </source>
</evidence>
<comment type="similarity">
    <text evidence="2">Belongs to the G-protein coupled receptor 3 family.</text>
</comment>
<dbReference type="InterPro" id="IPR000337">
    <property type="entry name" value="GPCR_3"/>
</dbReference>
<evidence type="ECO:0000256" key="12">
    <source>
        <dbReference type="SAM" id="Phobius"/>
    </source>
</evidence>
<feature type="chain" id="PRO_5034505253" evidence="13">
    <location>
        <begin position="26"/>
        <end position="912"/>
    </location>
</feature>
<dbReference type="SUPFAM" id="SSF53822">
    <property type="entry name" value="Periplasmic binding protein-like I"/>
    <property type="match status" value="1"/>
</dbReference>
<dbReference type="InterPro" id="IPR001828">
    <property type="entry name" value="ANF_lig-bd_rcpt"/>
</dbReference>
<dbReference type="InterPro" id="IPR017978">
    <property type="entry name" value="GPCR_3_C"/>
</dbReference>
<dbReference type="CDD" id="cd15283">
    <property type="entry name" value="7tmC_V2R_pheromone"/>
    <property type="match status" value="1"/>
</dbReference>
<feature type="signal peptide" evidence="13">
    <location>
        <begin position="1"/>
        <end position="25"/>
    </location>
</feature>
<keyword evidence="3" id="KW-1003">Cell membrane</keyword>
<dbReference type="GeneTree" id="ENSGT00940000162782"/>
<keyword evidence="6 12" id="KW-1133">Transmembrane helix</keyword>
<dbReference type="Pfam" id="PF07562">
    <property type="entry name" value="NCD3G"/>
    <property type="match status" value="1"/>
</dbReference>
<evidence type="ECO:0000256" key="2">
    <source>
        <dbReference type="ARBA" id="ARBA00007242"/>
    </source>
</evidence>
<dbReference type="InterPro" id="IPR004073">
    <property type="entry name" value="GPCR_3_vmron_rcpt_2"/>
</dbReference>
<keyword evidence="8 12" id="KW-0472">Membrane</keyword>
<reference evidence="15" key="1">
    <citation type="submission" date="2021-06" db="EMBL/GenBank/DDBJ databases">
        <authorList>
            <consortium name="Wellcome Sanger Institute Data Sharing"/>
        </authorList>
    </citation>
    <scope>NUCLEOTIDE SEQUENCE [LARGE SCALE GENOMIC DNA]</scope>
</reference>
<keyword evidence="5 13" id="KW-0732">Signal</keyword>
<organism evidence="15 16">
    <name type="scientific">Erpetoichthys calabaricus</name>
    <name type="common">Rope fish</name>
    <name type="synonym">Calamoichthys calabaricus</name>
    <dbReference type="NCBI Taxonomy" id="27687"/>
    <lineage>
        <taxon>Eukaryota</taxon>
        <taxon>Metazoa</taxon>
        <taxon>Chordata</taxon>
        <taxon>Craniata</taxon>
        <taxon>Vertebrata</taxon>
        <taxon>Euteleostomi</taxon>
        <taxon>Actinopterygii</taxon>
        <taxon>Polypteriformes</taxon>
        <taxon>Polypteridae</taxon>
        <taxon>Erpetoichthys</taxon>
    </lineage>
</organism>
<keyword evidence="4 12" id="KW-0812">Transmembrane</keyword>
<dbReference type="PRINTS" id="PR00248">
    <property type="entry name" value="GPCRMGR"/>
</dbReference>
<dbReference type="CDD" id="cd06364">
    <property type="entry name" value="PBP1_CaSR"/>
    <property type="match status" value="1"/>
</dbReference>
<dbReference type="PROSITE" id="PS50259">
    <property type="entry name" value="G_PROTEIN_RECEP_F3_4"/>
    <property type="match status" value="1"/>
</dbReference>
<proteinExistence type="inferred from homology"/>
<feature type="transmembrane region" description="Helical" evidence="12">
    <location>
        <begin position="816"/>
        <end position="839"/>
    </location>
</feature>
<dbReference type="GO" id="GO:0005886">
    <property type="term" value="C:plasma membrane"/>
    <property type="evidence" value="ECO:0007669"/>
    <property type="project" value="UniProtKB-SubCell"/>
</dbReference>
<evidence type="ECO:0000256" key="11">
    <source>
        <dbReference type="ARBA" id="ARBA00023224"/>
    </source>
</evidence>
<dbReference type="Gene3D" id="2.10.50.30">
    <property type="entry name" value="GPCR, family 3, nine cysteines domain"/>
    <property type="match status" value="1"/>
</dbReference>
<dbReference type="InterPro" id="IPR038550">
    <property type="entry name" value="GPCR_3_9-Cys_sf"/>
</dbReference>
<sequence length="912" mass="102066">MKCILYTSVLLSVVLLITAPQNPKCKPLGQYIFNELYKGGDIMLGGVFAVHFKTIAPELSFKSKPEQWKFFQRSQVFLFAIEEINKDQTLLPNITLGYRLYDNCMNLQVSLRAASTLIAGVDDTMTDSHCNGLPPVVAVVGEPVSTHSIAIARILGIFSIPQISYCASCPCLSNKLEFPSFFRTVPNDDFQVKAMAELVKYFGWTWVGVIGSNDDYGLYAIASFTQEVNKFGCIAFSETVNINEKKTVLQVVSVIKQSTAKIVVVFLLKMEVMELIKEIVHQNITGRQWIASEAWSSFAALASNEKFDYFGGTLGIAARRGELSGLEEFLFQIQPQPDPHNSLLPLFWEVMFGCKLYFSEAKSNLSSLGEGKICTSAEKIRDMRTEFSDVSQLRASYNVYKAVYAVAHALHDLMSCERGNGPFENNTCADITSFQPWQLLYYLRKVNFTNHLGERVTFDENGDALPAFDIVNWQRTADGTVVSKTVGVFDQLTMTYHQLSLQKDHIFWNFDSRTIPESVCSKRCQPGTRKATRKGEPVCCFDCIPCAEGTFSNQTDSSECDMCPLDSWSNPKRTVCLLKEIEFLSYEDAMGLTLTLIAFFGACSSVSVIVIFLVFRNTPVVKANNAELSFLLLFSLTLCFLCSLCFIGEPSNLTCMFRHVVFGISFVLCISCILVKTIVVIMAFKATVPGNNVTKWFGISRQRGTVFFFTFIQALICLTWLMTAPPTPAKNTKYHHAKIILECNLGSVLGFSCLFGYIGLLACVSFLLAFLARRLPDNFNEAKFITFSMLIFCAVWIAFIPAYISSPGKHTVAVEIFAILSSSFGLLIAIFAPKCYVILIQPEYNTKKALLGKEFKKNLIKMFGCLYYCVILYQCPLPTSSFVSKLKTGNNFINDRSCFICHSLIYLIKLSI</sequence>
<evidence type="ECO:0000256" key="8">
    <source>
        <dbReference type="ARBA" id="ARBA00023136"/>
    </source>
</evidence>